<keyword evidence="1" id="KW-0067">ATP-binding</keyword>
<comment type="subunit">
    <text evidence="1">Heterotrimer of A, B and C subunits.</text>
</comment>
<comment type="function">
    <text evidence="1">Allows the formation of correctly charged Asn-tRNA(Asn) or Gln-tRNA(Gln) through the transamidation of misacylated Asp-tRNA(Asn) or Glu-tRNA(Gln) in organisms which lack either or both of asparaginyl-tRNA or glutaminyl-tRNA synthetases. The reaction takes place in the presence of glutamine and ATP through an activated phospho-Asp-tRNA(Asn) or phospho-Glu-tRNA(Gln).</text>
</comment>
<comment type="catalytic activity">
    <reaction evidence="1">
        <text>L-glutamyl-tRNA(Gln) + L-glutamine + ATP + H2O = L-glutaminyl-tRNA(Gln) + L-glutamate + ADP + phosphate + H(+)</text>
        <dbReference type="Rhea" id="RHEA:17521"/>
        <dbReference type="Rhea" id="RHEA-COMP:9681"/>
        <dbReference type="Rhea" id="RHEA-COMP:9684"/>
        <dbReference type="ChEBI" id="CHEBI:15377"/>
        <dbReference type="ChEBI" id="CHEBI:15378"/>
        <dbReference type="ChEBI" id="CHEBI:29985"/>
        <dbReference type="ChEBI" id="CHEBI:30616"/>
        <dbReference type="ChEBI" id="CHEBI:43474"/>
        <dbReference type="ChEBI" id="CHEBI:58359"/>
        <dbReference type="ChEBI" id="CHEBI:78520"/>
        <dbReference type="ChEBI" id="CHEBI:78521"/>
        <dbReference type="ChEBI" id="CHEBI:456216"/>
    </reaction>
</comment>
<dbReference type="KEGG" id="haxz:M0R88_15165"/>
<dbReference type="NCBIfam" id="TIGR00135">
    <property type="entry name" value="gatC"/>
    <property type="match status" value="1"/>
</dbReference>
<name>A0A8U0IGN2_9EURY</name>
<evidence type="ECO:0000313" key="3">
    <source>
        <dbReference type="Proteomes" id="UP000830434"/>
    </source>
</evidence>
<dbReference type="InterPro" id="IPR003837">
    <property type="entry name" value="GatC"/>
</dbReference>
<gene>
    <name evidence="1 2" type="primary">gatC</name>
    <name evidence="2" type="ORF">M0R88_15165</name>
</gene>
<dbReference type="AlphaFoldDB" id="A0A8U0IGN2"/>
<keyword evidence="1" id="KW-0436">Ligase</keyword>
<dbReference type="GO" id="GO:0005524">
    <property type="term" value="F:ATP binding"/>
    <property type="evidence" value="ECO:0007669"/>
    <property type="project" value="UniProtKB-KW"/>
</dbReference>
<dbReference type="GO" id="GO:0070681">
    <property type="term" value="P:glutaminyl-tRNAGln biosynthesis via transamidation"/>
    <property type="evidence" value="ECO:0007669"/>
    <property type="project" value="TreeGrafter"/>
</dbReference>
<dbReference type="GO" id="GO:0006412">
    <property type="term" value="P:translation"/>
    <property type="evidence" value="ECO:0007669"/>
    <property type="project" value="UniProtKB-UniRule"/>
</dbReference>
<dbReference type="PANTHER" id="PTHR15004">
    <property type="entry name" value="GLUTAMYL-TRNA(GLN) AMIDOTRANSFERASE SUBUNIT C, MITOCHONDRIAL"/>
    <property type="match status" value="1"/>
</dbReference>
<dbReference type="SUPFAM" id="SSF141000">
    <property type="entry name" value="Glu-tRNAGln amidotransferase C subunit"/>
    <property type="match status" value="1"/>
</dbReference>
<comment type="catalytic activity">
    <reaction evidence="1">
        <text>L-aspartyl-tRNA(Asn) + L-glutamine + ATP + H2O = L-asparaginyl-tRNA(Asn) + L-glutamate + ADP + phosphate + 2 H(+)</text>
        <dbReference type="Rhea" id="RHEA:14513"/>
        <dbReference type="Rhea" id="RHEA-COMP:9674"/>
        <dbReference type="Rhea" id="RHEA-COMP:9677"/>
        <dbReference type="ChEBI" id="CHEBI:15377"/>
        <dbReference type="ChEBI" id="CHEBI:15378"/>
        <dbReference type="ChEBI" id="CHEBI:29985"/>
        <dbReference type="ChEBI" id="CHEBI:30616"/>
        <dbReference type="ChEBI" id="CHEBI:43474"/>
        <dbReference type="ChEBI" id="CHEBI:58359"/>
        <dbReference type="ChEBI" id="CHEBI:78515"/>
        <dbReference type="ChEBI" id="CHEBI:78516"/>
        <dbReference type="ChEBI" id="CHEBI:456216"/>
    </reaction>
</comment>
<organism evidence="2 3">
    <name type="scientific">Halorussus gelatinilyticus</name>
    <dbReference type="NCBI Taxonomy" id="2937524"/>
    <lineage>
        <taxon>Archaea</taxon>
        <taxon>Methanobacteriati</taxon>
        <taxon>Methanobacteriota</taxon>
        <taxon>Stenosarchaea group</taxon>
        <taxon>Halobacteria</taxon>
        <taxon>Halobacteriales</taxon>
        <taxon>Haladaptataceae</taxon>
        <taxon>Halorussus</taxon>
    </lineage>
</organism>
<keyword evidence="1" id="KW-0648">Protein biosynthesis</keyword>
<proteinExistence type="inferred from homology"/>
<keyword evidence="3" id="KW-1185">Reference proteome</keyword>
<dbReference type="GO" id="GO:0050567">
    <property type="term" value="F:glutaminyl-tRNA synthase (glutamine-hydrolyzing) activity"/>
    <property type="evidence" value="ECO:0007669"/>
    <property type="project" value="UniProtKB-UniRule"/>
</dbReference>
<accession>A0A8U0IGN2</accession>
<protein>
    <recommendedName>
        <fullName evidence="1">Aspartyl/glutamyl-tRNA(Asn/Gln) amidotransferase subunit C</fullName>
        <shortName evidence="1">Asp/Glu-ADT subunit C</shortName>
        <ecNumber evidence="1">6.3.5.-</ecNumber>
    </recommendedName>
</protein>
<sequence>MSDTSTGSEDSAPGPEEVRHVADLARVGLDDDEVERFTEQFADILDYFETLDEVPEVERDADLVNVMREDEVRDSLTQEEALANAPETEDGYFKGPNVS</sequence>
<dbReference type="InterPro" id="IPR036113">
    <property type="entry name" value="Asp/Glu-ADT_sf_sub_c"/>
</dbReference>
<dbReference type="RefSeq" id="WP_248654336.1">
    <property type="nucleotide sequence ID" value="NZ_CP096658.1"/>
</dbReference>
<dbReference type="Proteomes" id="UP000830434">
    <property type="component" value="Chromosome"/>
</dbReference>
<comment type="similarity">
    <text evidence="1">Belongs to the GatC family.</text>
</comment>
<keyword evidence="1" id="KW-0547">Nucleotide-binding</keyword>
<evidence type="ECO:0000256" key="1">
    <source>
        <dbReference type="HAMAP-Rule" id="MF_00122"/>
    </source>
</evidence>
<dbReference type="Pfam" id="PF02686">
    <property type="entry name" value="GatC"/>
    <property type="match status" value="1"/>
</dbReference>
<reference evidence="2" key="1">
    <citation type="submission" date="2022-04" db="EMBL/GenBank/DDBJ databases">
        <title>Diverse halophilic archaea isolated from saline environments.</title>
        <authorList>
            <person name="Cui H.-L."/>
        </authorList>
    </citation>
    <scope>NUCLEOTIDE SEQUENCE</scope>
    <source>
        <strain evidence="2">XZYJT40</strain>
    </source>
</reference>
<dbReference type="EMBL" id="CP096658">
    <property type="protein sequence ID" value="UPV99845.1"/>
    <property type="molecule type" value="Genomic_DNA"/>
</dbReference>
<dbReference type="Gene3D" id="1.10.20.60">
    <property type="entry name" value="Glu-tRNAGln amidotransferase C subunit, N-terminal domain"/>
    <property type="match status" value="1"/>
</dbReference>
<dbReference type="GO" id="GO:0006450">
    <property type="term" value="P:regulation of translational fidelity"/>
    <property type="evidence" value="ECO:0007669"/>
    <property type="project" value="InterPro"/>
</dbReference>
<dbReference type="EC" id="6.3.5.-" evidence="1"/>
<dbReference type="HAMAP" id="MF_00122">
    <property type="entry name" value="GatC"/>
    <property type="match status" value="1"/>
</dbReference>
<evidence type="ECO:0000313" key="2">
    <source>
        <dbReference type="EMBL" id="UPV99845.1"/>
    </source>
</evidence>
<dbReference type="PANTHER" id="PTHR15004:SF0">
    <property type="entry name" value="GLUTAMYL-TRNA(GLN) AMIDOTRANSFERASE SUBUNIT C, MITOCHONDRIAL"/>
    <property type="match status" value="1"/>
</dbReference>
<dbReference type="GeneID" id="72191222"/>